<name>A0ACC2T8N4_9FUNG</name>
<reference evidence="1" key="1">
    <citation type="submission" date="2022-04" db="EMBL/GenBank/DDBJ databases">
        <title>Genome of the entomopathogenic fungus Entomophthora muscae.</title>
        <authorList>
            <person name="Elya C."/>
            <person name="Lovett B.R."/>
            <person name="Lee E."/>
            <person name="Macias A.M."/>
            <person name="Hajek A.E."/>
            <person name="De Bivort B.L."/>
            <person name="Kasson M.T."/>
            <person name="De Fine Licht H.H."/>
            <person name="Stajich J.E."/>
        </authorList>
    </citation>
    <scope>NUCLEOTIDE SEQUENCE</scope>
    <source>
        <strain evidence="1">Berkeley</strain>
    </source>
</reference>
<evidence type="ECO:0000313" key="1">
    <source>
        <dbReference type="EMBL" id="KAJ9070990.1"/>
    </source>
</evidence>
<comment type="caution">
    <text evidence="1">The sequence shown here is derived from an EMBL/GenBank/DDBJ whole genome shotgun (WGS) entry which is preliminary data.</text>
</comment>
<organism evidence="1 2">
    <name type="scientific">Entomophthora muscae</name>
    <dbReference type="NCBI Taxonomy" id="34485"/>
    <lineage>
        <taxon>Eukaryota</taxon>
        <taxon>Fungi</taxon>
        <taxon>Fungi incertae sedis</taxon>
        <taxon>Zoopagomycota</taxon>
        <taxon>Entomophthoromycotina</taxon>
        <taxon>Entomophthoromycetes</taxon>
        <taxon>Entomophthorales</taxon>
        <taxon>Entomophthoraceae</taxon>
        <taxon>Entomophthora</taxon>
    </lineage>
</organism>
<dbReference type="EMBL" id="QTSX02003554">
    <property type="protein sequence ID" value="KAJ9070990.1"/>
    <property type="molecule type" value="Genomic_DNA"/>
</dbReference>
<gene>
    <name evidence="1" type="ORF">DSO57_1001764</name>
</gene>
<sequence>MASGLDPRPFKGPGERPKLGEGFLDPGSIKISLLLSGKVAKAFLTDVLGIKTDTGNNLPVD</sequence>
<evidence type="ECO:0000313" key="2">
    <source>
        <dbReference type="Proteomes" id="UP001165960"/>
    </source>
</evidence>
<accession>A0ACC2T8N4</accession>
<protein>
    <submittedName>
        <fullName evidence="1">Uncharacterized protein</fullName>
    </submittedName>
</protein>
<keyword evidence="2" id="KW-1185">Reference proteome</keyword>
<dbReference type="Proteomes" id="UP001165960">
    <property type="component" value="Unassembled WGS sequence"/>
</dbReference>
<proteinExistence type="predicted"/>